<evidence type="ECO:0000256" key="1">
    <source>
        <dbReference type="SAM" id="MobiDB-lite"/>
    </source>
</evidence>
<feature type="region of interest" description="Disordered" evidence="1">
    <location>
        <begin position="1"/>
        <end position="53"/>
    </location>
</feature>
<gene>
    <name evidence="2" type="ORF">AWN90_07515</name>
</gene>
<accession>A0A164IP56</accession>
<feature type="compositionally biased region" description="Basic and acidic residues" evidence="1">
    <location>
        <begin position="21"/>
        <end position="34"/>
    </location>
</feature>
<evidence type="ECO:0000313" key="3">
    <source>
        <dbReference type="Proteomes" id="UP000076512"/>
    </source>
</evidence>
<dbReference type="Proteomes" id="UP000076512">
    <property type="component" value="Unassembled WGS sequence"/>
</dbReference>
<reference evidence="2 3" key="1">
    <citation type="submission" date="2016-04" db="EMBL/GenBank/DDBJ databases">
        <authorList>
            <person name="Evans L.H."/>
            <person name="Alamgir A."/>
            <person name="Owens N."/>
            <person name="Weber N.D."/>
            <person name="Virtaneva K."/>
            <person name="Barbian K."/>
            <person name="Babar A."/>
            <person name="Rosenke K."/>
        </authorList>
    </citation>
    <scope>NUCLEOTIDE SEQUENCE [LARGE SCALE GENOMIC DNA]</scope>
    <source>
        <strain evidence="2 3">IFM 0406</strain>
    </source>
</reference>
<organism evidence="2 3">
    <name type="scientific">Nocardia terpenica</name>
    <dbReference type="NCBI Taxonomy" id="455432"/>
    <lineage>
        <taxon>Bacteria</taxon>
        <taxon>Bacillati</taxon>
        <taxon>Actinomycetota</taxon>
        <taxon>Actinomycetes</taxon>
        <taxon>Mycobacteriales</taxon>
        <taxon>Nocardiaceae</taxon>
        <taxon>Nocardia</taxon>
    </lineage>
</organism>
<protein>
    <submittedName>
        <fullName evidence="2">Uncharacterized protein</fullName>
    </submittedName>
</protein>
<proteinExistence type="predicted"/>
<keyword evidence="3" id="KW-1185">Reference proteome</keyword>
<dbReference type="AlphaFoldDB" id="A0A164IP56"/>
<name>A0A164IP56_9NOCA</name>
<sequence length="104" mass="12393">MALGHLNPLRGHIRARTQPGTDHRLLTDIHDQTRRRVGPQLLGHPETDTLSEERRTLQSELIDQLLHRLTDKQLHRSRSRSINGLPHDRDERHRQHRRHRNVDR</sequence>
<dbReference type="EMBL" id="LWGR01000019">
    <property type="protein sequence ID" value="KZM69620.1"/>
    <property type="molecule type" value="Genomic_DNA"/>
</dbReference>
<feature type="region of interest" description="Disordered" evidence="1">
    <location>
        <begin position="72"/>
        <end position="104"/>
    </location>
</feature>
<feature type="compositionally biased region" description="Basic residues" evidence="1">
    <location>
        <begin position="94"/>
        <end position="104"/>
    </location>
</feature>
<comment type="caution">
    <text evidence="2">The sequence shown here is derived from an EMBL/GenBank/DDBJ whole genome shotgun (WGS) entry which is preliminary data.</text>
</comment>
<evidence type="ECO:0000313" key="2">
    <source>
        <dbReference type="EMBL" id="KZM69620.1"/>
    </source>
</evidence>